<feature type="chain" id="PRO_5013163531" description="Limonene-1,2-epoxide hydrolase domain-containing protein" evidence="1">
    <location>
        <begin position="24"/>
        <end position="177"/>
    </location>
</feature>
<evidence type="ECO:0000313" key="3">
    <source>
        <dbReference type="EMBL" id="ARN73395.1"/>
    </source>
</evidence>
<sequence length="177" mass="20202">MDNNAFVLNRRALMLAGAGLATASVAGCATATNQPVMGNKKDHWTEEEQANVDLVTRFCDDWSRMDAEYLTTFLDEKIIYQMFEGRPDIVGKDDFIKVLDKFLKSMKKVEWITRNSEAIGPIVINERFDHFYAQNDKRSMHFEIAGYFLVKKGKIQVWRDFSLPGGMSKVGPLVPRD</sequence>
<gene>
    <name evidence="3" type="ORF">BST96_04275</name>
</gene>
<dbReference type="InterPro" id="IPR032710">
    <property type="entry name" value="NTF2-like_dom_sf"/>
</dbReference>
<dbReference type="Proteomes" id="UP000193450">
    <property type="component" value="Chromosome"/>
</dbReference>
<accession>A0A1X9NBW6</accession>
<evidence type="ECO:0000313" key="4">
    <source>
        <dbReference type="Proteomes" id="UP000193450"/>
    </source>
</evidence>
<keyword evidence="4" id="KW-1185">Reference proteome</keyword>
<dbReference type="Pfam" id="PF07858">
    <property type="entry name" value="LEH"/>
    <property type="match status" value="1"/>
</dbReference>
<protein>
    <recommendedName>
        <fullName evidence="2">Limonene-1,2-epoxide hydrolase domain-containing protein</fullName>
    </recommendedName>
</protein>
<dbReference type="EMBL" id="CP019343">
    <property type="protein sequence ID" value="ARN73395.1"/>
    <property type="molecule type" value="Genomic_DNA"/>
</dbReference>
<evidence type="ECO:0000259" key="2">
    <source>
        <dbReference type="Pfam" id="PF07858"/>
    </source>
</evidence>
<dbReference type="RefSeq" id="WP_085757506.1">
    <property type="nucleotide sequence ID" value="NZ_CP019343.1"/>
</dbReference>
<feature type="domain" description="Limonene-1,2-epoxide hydrolase" evidence="2">
    <location>
        <begin position="51"/>
        <end position="161"/>
    </location>
</feature>
<dbReference type="SUPFAM" id="SSF54427">
    <property type="entry name" value="NTF2-like"/>
    <property type="match status" value="1"/>
</dbReference>
<dbReference type="KEGG" id="osg:BST96_04275"/>
<dbReference type="OrthoDB" id="9781757at2"/>
<keyword evidence="1" id="KW-0732">Signal</keyword>
<dbReference type="AlphaFoldDB" id="A0A1X9NBW6"/>
<feature type="signal peptide" evidence="1">
    <location>
        <begin position="1"/>
        <end position="23"/>
    </location>
</feature>
<name>A0A1X9NBW6_9GAMM</name>
<dbReference type="STRING" id="716816.BST96_04275"/>
<evidence type="ECO:0000256" key="1">
    <source>
        <dbReference type="SAM" id="SignalP"/>
    </source>
</evidence>
<proteinExistence type="predicted"/>
<dbReference type="InterPro" id="IPR013100">
    <property type="entry name" value="LEH"/>
</dbReference>
<reference evidence="3 4" key="1">
    <citation type="submission" date="2016-11" db="EMBL/GenBank/DDBJ databases">
        <title>Trade-off between light-utilization and light-protection in marine flavobacteria.</title>
        <authorList>
            <person name="Kumagai Y."/>
        </authorList>
    </citation>
    <scope>NUCLEOTIDE SEQUENCE [LARGE SCALE GENOMIC DNA]</scope>
    <source>
        <strain evidence="3 4">NBRC 107125</strain>
    </source>
</reference>
<dbReference type="Gene3D" id="3.10.450.50">
    <property type="match status" value="1"/>
</dbReference>
<organism evidence="3 4">
    <name type="scientific">Oceanicoccus sagamiensis</name>
    <dbReference type="NCBI Taxonomy" id="716816"/>
    <lineage>
        <taxon>Bacteria</taxon>
        <taxon>Pseudomonadati</taxon>
        <taxon>Pseudomonadota</taxon>
        <taxon>Gammaproteobacteria</taxon>
        <taxon>Cellvibrionales</taxon>
        <taxon>Spongiibacteraceae</taxon>
        <taxon>Oceanicoccus</taxon>
    </lineage>
</organism>